<comment type="caution">
    <text evidence="4">The sequence shown here is derived from an EMBL/GenBank/DDBJ whole genome shotgun (WGS) entry which is preliminary data.</text>
</comment>
<dbReference type="RefSeq" id="WP_209667239.1">
    <property type="nucleotide sequence ID" value="NZ_JAGGMS010000001.1"/>
</dbReference>
<dbReference type="SMART" id="SM00421">
    <property type="entry name" value="HTH_LUXR"/>
    <property type="match status" value="1"/>
</dbReference>
<evidence type="ECO:0000259" key="3">
    <source>
        <dbReference type="PROSITE" id="PS50043"/>
    </source>
</evidence>
<dbReference type="InterPro" id="IPR000792">
    <property type="entry name" value="Tscrpt_reg_LuxR_C"/>
</dbReference>
<keyword evidence="4" id="KW-0238">DNA-binding</keyword>
<organism evidence="4 5">
    <name type="scientific">Amycolatopsis magusensis</name>
    <dbReference type="NCBI Taxonomy" id="882444"/>
    <lineage>
        <taxon>Bacteria</taxon>
        <taxon>Bacillati</taxon>
        <taxon>Actinomycetota</taxon>
        <taxon>Actinomycetes</taxon>
        <taxon>Pseudonocardiales</taxon>
        <taxon>Pseudonocardiaceae</taxon>
        <taxon>Amycolatopsis</taxon>
    </lineage>
</organism>
<dbReference type="EMBL" id="JAGGMS010000001">
    <property type="protein sequence ID" value="MBP2184186.1"/>
    <property type="molecule type" value="Genomic_DNA"/>
</dbReference>
<dbReference type="PROSITE" id="PS50043">
    <property type="entry name" value="HTH_LUXR_2"/>
    <property type="match status" value="1"/>
</dbReference>
<dbReference type="GO" id="GO:0003677">
    <property type="term" value="F:DNA binding"/>
    <property type="evidence" value="ECO:0007669"/>
    <property type="project" value="UniProtKB-KW"/>
</dbReference>
<feature type="domain" description="HTH luxR-type" evidence="3">
    <location>
        <begin position="877"/>
        <end position="942"/>
    </location>
</feature>
<dbReference type="InterPro" id="IPR027417">
    <property type="entry name" value="P-loop_NTPase"/>
</dbReference>
<dbReference type="InterPro" id="IPR036388">
    <property type="entry name" value="WH-like_DNA-bd_sf"/>
</dbReference>
<dbReference type="Pfam" id="PF00196">
    <property type="entry name" value="GerE"/>
    <property type="match status" value="1"/>
</dbReference>
<dbReference type="Gene3D" id="1.10.10.10">
    <property type="entry name" value="Winged helix-like DNA-binding domain superfamily/Winged helix DNA-binding domain"/>
    <property type="match status" value="1"/>
</dbReference>
<keyword evidence="1" id="KW-0547">Nucleotide-binding</keyword>
<dbReference type="Proteomes" id="UP000741013">
    <property type="component" value="Unassembled WGS sequence"/>
</dbReference>
<protein>
    <submittedName>
        <fullName evidence="4">DNA-binding CsgD family transcriptional regulator/energy-coupling factor transporter ATP-binding protein EcfA2</fullName>
    </submittedName>
</protein>
<dbReference type="InterPro" id="IPR041664">
    <property type="entry name" value="AAA_16"/>
</dbReference>
<dbReference type="PANTHER" id="PTHR16305:SF35">
    <property type="entry name" value="TRANSCRIPTIONAL ACTIVATOR DOMAIN"/>
    <property type="match status" value="1"/>
</dbReference>
<evidence type="ECO:0000256" key="2">
    <source>
        <dbReference type="ARBA" id="ARBA00022840"/>
    </source>
</evidence>
<evidence type="ECO:0000256" key="1">
    <source>
        <dbReference type="ARBA" id="ARBA00022741"/>
    </source>
</evidence>
<keyword evidence="2 4" id="KW-0067">ATP-binding</keyword>
<dbReference type="SUPFAM" id="SSF52540">
    <property type="entry name" value="P-loop containing nucleoside triphosphate hydrolases"/>
    <property type="match status" value="1"/>
</dbReference>
<dbReference type="PANTHER" id="PTHR16305">
    <property type="entry name" value="TESTICULAR SOLUBLE ADENYLYL CYCLASE"/>
    <property type="match status" value="1"/>
</dbReference>
<sequence>MTGSTAVRRPPLLEREGELAVAEAAARAARDGTGSVLLVSGPPGAGKSALLRALPPLAQRERMTVLRAGGARLEREFTCGVIGQLLNPVLFSVSEPVRDSWLTGAAARVSARHGDGMPANGLIRRDIPHRQLLAGLDALLANISAERGPLLVLADDVHFADEPSLRWLAHLAQRVQHLPVLLVCSVREGDVLADEPLVRQLAEAATTTVRPRLLSAGAVLGLVNWRNGTEADEGFSAACLEVTGGNPMFLTAVLDDLAAEEIAPVAANRARVHAARPVRLRDWLLTCLRTQPKPVWEVAKAITVLGEHADLDLIGRLTGLDEVACELASRTLTRFGLLEAGTPRFAHALVRDALDESMTVEDRERAHVRAAEELHLGGRPAEQVAERLLGVLSVRLPWAAEALRSAADAAVRRGAPEDAVRYLRRLLLDDTLDDNDRAAAYVALATAEVGADRAASVRHVAQATALLSSPQDRAAALVRLSPALFADAPPDVRDQLDEVVTQLGAPGELRGGDRELALHLEARARHVGSADPAELMASAWRLRGFGPDPAVATPAERELLTVLLFATTKVAGSTAAEVGGLGARILRREPATPAHVHGVLPLLVDTLCAADSVAELAPWLDSAFEQCQDNGTTTERDLIDAERALVALNRGRLTEAGEIAHRVLAGPPPDWARTGTTMLVPLSLTAVTTRDGELIRRLLAEPPEEGTNVLVSAVLGLLRGTAAALHGDRESALAFTMDIGWQLERAGWRNPGLFSWRLFAATLQKRLGDTAAARELAEQERLRAHEWGAAAAIGRATRVAGDLTPGAAGLALLREAVDVLETSANRSELARSLVRLGQRLRETEPDEAGEHLGRAREVAADCGDPVAERWARRVGERRAGAGTLTRAERRVVELAADGATNQEIARSLEVSVRAVEKHLTNSYRKLGVRRRTELAGALRARNW</sequence>
<dbReference type="InterPro" id="IPR016032">
    <property type="entry name" value="Sig_transdc_resp-reg_C-effctor"/>
</dbReference>
<keyword evidence="5" id="KW-1185">Reference proteome</keyword>
<dbReference type="PRINTS" id="PR00038">
    <property type="entry name" value="HTHLUXR"/>
</dbReference>
<evidence type="ECO:0000313" key="5">
    <source>
        <dbReference type="Proteomes" id="UP000741013"/>
    </source>
</evidence>
<reference evidence="4 5" key="1">
    <citation type="submission" date="2021-03" db="EMBL/GenBank/DDBJ databases">
        <title>Sequencing the genomes of 1000 actinobacteria strains.</title>
        <authorList>
            <person name="Klenk H.-P."/>
        </authorList>
    </citation>
    <scope>NUCLEOTIDE SEQUENCE [LARGE SCALE GENOMIC DNA]</scope>
    <source>
        <strain evidence="4 5">DSM 45510</strain>
    </source>
</reference>
<gene>
    <name evidence="4" type="ORF">JOM49_005712</name>
</gene>
<dbReference type="GO" id="GO:0005524">
    <property type="term" value="F:ATP binding"/>
    <property type="evidence" value="ECO:0007669"/>
    <property type="project" value="UniProtKB-KW"/>
</dbReference>
<name>A0ABS4PXN1_9PSEU</name>
<dbReference type="Pfam" id="PF13191">
    <property type="entry name" value="AAA_16"/>
    <property type="match status" value="1"/>
</dbReference>
<accession>A0ABS4PXN1</accession>
<dbReference type="SUPFAM" id="SSF46894">
    <property type="entry name" value="C-terminal effector domain of the bipartite response regulators"/>
    <property type="match status" value="1"/>
</dbReference>
<dbReference type="CDD" id="cd06170">
    <property type="entry name" value="LuxR_C_like"/>
    <property type="match status" value="1"/>
</dbReference>
<proteinExistence type="predicted"/>
<evidence type="ECO:0000313" key="4">
    <source>
        <dbReference type="EMBL" id="MBP2184186.1"/>
    </source>
</evidence>